<evidence type="ECO:0008006" key="3">
    <source>
        <dbReference type="Google" id="ProtNLM"/>
    </source>
</evidence>
<comment type="caution">
    <text evidence="1">The sequence shown here is derived from an EMBL/GenBank/DDBJ whole genome shotgun (WGS) entry which is preliminary data.</text>
</comment>
<gene>
    <name evidence="1" type="ORF">COT62_02190</name>
</gene>
<sequence>MPYNSILQWAAGVKTELDPHIDFDTQTLLDLVDLHNLSGRFLFRVQREKADWVTPQLLRGLKDLHHDNRKKVIRNIQAFNKLREMLPLKTQVIVIKGVSTYVLCNQKEIMRAGDIDILSNDTSTVVQTLIKSGYRQTKAPFLHEIGEYSKDGIEFDIHDHFPVYSYSSELRNTSLFLPSQANIRQQNYSFISRLIAFSDLNRHAHRGKQPPLDNVVVTDPNLLAIIICAHTFMNYTNMWSISHRKKAYVRLSEIADLFSLSKHPDFDAKKFLEYTRHYRAQDSVEWAASVSMSIFG</sequence>
<organism evidence="1 2">
    <name type="scientific">Candidatus Roizmanbacteria bacterium CG09_land_8_20_14_0_10_41_9</name>
    <dbReference type="NCBI Taxonomy" id="1974850"/>
    <lineage>
        <taxon>Bacteria</taxon>
        <taxon>Candidatus Roizmaniibacteriota</taxon>
    </lineage>
</organism>
<dbReference type="EMBL" id="PEZG01000049">
    <property type="protein sequence ID" value="PIS15724.1"/>
    <property type="molecule type" value="Genomic_DNA"/>
</dbReference>
<dbReference type="Pfam" id="PF14907">
    <property type="entry name" value="NTP_transf_5"/>
    <property type="match status" value="1"/>
</dbReference>
<protein>
    <recommendedName>
        <fullName evidence="3">Nucleotidyltransferase</fullName>
    </recommendedName>
</protein>
<dbReference type="InterPro" id="IPR039498">
    <property type="entry name" value="NTP_transf_5"/>
</dbReference>
<dbReference type="AlphaFoldDB" id="A0A2H0WSS9"/>
<name>A0A2H0WSS9_9BACT</name>
<evidence type="ECO:0000313" key="1">
    <source>
        <dbReference type="EMBL" id="PIS15724.1"/>
    </source>
</evidence>
<evidence type="ECO:0000313" key="2">
    <source>
        <dbReference type="Proteomes" id="UP000231198"/>
    </source>
</evidence>
<proteinExistence type="predicted"/>
<feature type="non-terminal residue" evidence="1">
    <location>
        <position position="296"/>
    </location>
</feature>
<accession>A0A2H0WSS9</accession>
<reference evidence="2" key="1">
    <citation type="submission" date="2017-09" db="EMBL/GenBank/DDBJ databases">
        <title>Depth-based differentiation of microbial function through sediment-hosted aquifers and enrichment of novel symbionts in the deep terrestrial subsurface.</title>
        <authorList>
            <person name="Probst A.J."/>
            <person name="Ladd B."/>
            <person name="Jarett J.K."/>
            <person name="Geller-Mcgrath D.E."/>
            <person name="Sieber C.M.K."/>
            <person name="Emerson J.B."/>
            <person name="Anantharaman K."/>
            <person name="Thomas B.C."/>
            <person name="Malmstrom R."/>
            <person name="Stieglmeier M."/>
            <person name="Klingl A."/>
            <person name="Woyke T."/>
            <person name="Ryan C.M."/>
            <person name="Banfield J.F."/>
        </authorList>
    </citation>
    <scope>NUCLEOTIDE SEQUENCE [LARGE SCALE GENOMIC DNA]</scope>
</reference>
<dbReference type="Proteomes" id="UP000231198">
    <property type="component" value="Unassembled WGS sequence"/>
</dbReference>